<dbReference type="GO" id="GO:0030246">
    <property type="term" value="F:carbohydrate binding"/>
    <property type="evidence" value="ECO:0007669"/>
    <property type="project" value="UniProtKB-KW"/>
</dbReference>
<comment type="similarity">
    <text evidence="2">In the N-terminal section; belongs to the leguminous lectin family.</text>
</comment>
<dbReference type="InterPro" id="IPR017441">
    <property type="entry name" value="Protein_kinase_ATP_BS"/>
</dbReference>
<comment type="function">
    <text evidence="18">Involved in resistance response to the pathogenic oomycetes Phytophthora infestans and Phytophthora capsici.</text>
</comment>
<dbReference type="SUPFAM" id="SSF56112">
    <property type="entry name" value="Protein kinase-like (PK-like)"/>
    <property type="match status" value="1"/>
</dbReference>
<dbReference type="InterPro" id="IPR050528">
    <property type="entry name" value="L-type_Lectin-RKs"/>
</dbReference>
<dbReference type="InterPro" id="IPR000719">
    <property type="entry name" value="Prot_kinase_dom"/>
</dbReference>
<evidence type="ECO:0000256" key="15">
    <source>
        <dbReference type="ARBA" id="ARBA00023136"/>
    </source>
</evidence>
<feature type="transmembrane region" description="Helical" evidence="22">
    <location>
        <begin position="292"/>
        <end position="315"/>
    </location>
</feature>
<dbReference type="Gene3D" id="3.30.200.20">
    <property type="entry name" value="Phosphorylase Kinase, domain 1"/>
    <property type="match status" value="1"/>
</dbReference>
<evidence type="ECO:0000256" key="19">
    <source>
        <dbReference type="ARBA" id="ARBA00058818"/>
    </source>
</evidence>
<proteinExistence type="inferred from homology"/>
<keyword evidence="4" id="KW-1003">Cell membrane</keyword>
<dbReference type="InterPro" id="IPR011009">
    <property type="entry name" value="Kinase-like_dom_sf"/>
</dbReference>
<keyword evidence="16" id="KW-0675">Receptor</keyword>
<keyword evidence="7 22" id="KW-0812">Transmembrane</keyword>
<comment type="subunit">
    <text evidence="20">Interacts with ABCG40.</text>
</comment>
<gene>
    <name evidence="24" type="ORF">PVL29_003554</name>
</gene>
<dbReference type="CDD" id="cd06899">
    <property type="entry name" value="lectin_legume_LecRK_Arcelin_ConA"/>
    <property type="match status" value="1"/>
</dbReference>
<evidence type="ECO:0000256" key="8">
    <source>
        <dbReference type="ARBA" id="ARBA00022729"/>
    </source>
</evidence>
<dbReference type="SMART" id="SM00220">
    <property type="entry name" value="S_TKc"/>
    <property type="match status" value="1"/>
</dbReference>
<feature type="binding site" evidence="21">
    <location>
        <position position="387"/>
    </location>
    <ligand>
        <name>ATP</name>
        <dbReference type="ChEBI" id="CHEBI:30616"/>
    </ligand>
</feature>
<feature type="domain" description="Protein kinase" evidence="23">
    <location>
        <begin position="358"/>
        <end position="636"/>
    </location>
</feature>
<sequence>MGLCNAGIAQLQSNTLPFLHIFMVSFFLSLMIPSAISSLSFSFNNFDQNGNRIHFEGHASYSADKIIHLTRNQQDKKMNYSWGRATYREPFQLWEKASGRMADFSTNFSFAIDSQRKSSYGDGFTFFLVPNGTQLPSDVTGGGLGLVSNNQTLNSEANHFFAVEFDTFQNPWDPKPDHVGIDINSMKSVKNVTWLSNIQEGKINHVSISYASSSENLSVIFGTDDLYNDTTLQSLCYKVNLSNYLPEFVTIGFSSATGDLSEINQIYSWNFSSSEVQISDSAEKNQEKKTGLAVGLSLGACVLVAGLGLVCFCLWKKRLSGKGGEDPDFDLSMDDYFEKGIGPRKFTHQELVLATNNFAEGEKLGEGGFGGVYKGFLRNLSSYIAVKRVSRGSKQGIKEYASEVKIVSRLRHRNLVQLMGWCHQKRELLLAYEFMPNGSLASCLFEGKTLLTWAMRYKIATGLASALLYLHEEWEQCVVHRDVKSSNVMLDADFNAKLGDFGLARLVDHGKGSQTTVLAGTMGYMAPECLMTGNASKESDVYSFGVVALEICCGRKSVEPKAKENQIRLVKWVWALYGVGKLLEAADPRLSTDFDEKQVECLMIVGLWCAHPDCSLRPTIRQAINVLNSEASLPVLPSNMPVPVYYASPANTSSFSLEASCTATISLRG</sequence>
<evidence type="ECO:0000256" key="1">
    <source>
        <dbReference type="ARBA" id="ARBA00004251"/>
    </source>
</evidence>
<evidence type="ECO:0000256" key="6">
    <source>
        <dbReference type="ARBA" id="ARBA00022679"/>
    </source>
</evidence>
<dbReference type="PROSITE" id="PS50011">
    <property type="entry name" value="PROTEIN_KINASE_DOM"/>
    <property type="match status" value="1"/>
</dbReference>
<keyword evidence="15 22" id="KW-0472">Membrane</keyword>
<keyword evidence="8" id="KW-0732">Signal</keyword>
<comment type="subcellular location">
    <subcellularLocation>
        <location evidence="1">Cell membrane</location>
        <topology evidence="1">Single-pass type I membrane protein</topology>
    </subcellularLocation>
</comment>
<protein>
    <recommendedName>
        <fullName evidence="23">Protein kinase domain-containing protein</fullName>
    </recommendedName>
</protein>
<keyword evidence="13 21" id="KW-0067">ATP-binding</keyword>
<dbReference type="FunFam" id="2.60.120.200:FF:000103">
    <property type="entry name" value="L-type lectin-domain containing receptor kinase IX.1"/>
    <property type="match status" value="1"/>
</dbReference>
<dbReference type="Gene3D" id="1.10.510.10">
    <property type="entry name" value="Transferase(Phosphotransferase) domain 1"/>
    <property type="match status" value="1"/>
</dbReference>
<evidence type="ECO:0000256" key="2">
    <source>
        <dbReference type="ARBA" id="ARBA00008536"/>
    </source>
</evidence>
<feature type="transmembrane region" description="Helical" evidence="22">
    <location>
        <begin position="21"/>
        <end position="43"/>
    </location>
</feature>
<evidence type="ECO:0000259" key="23">
    <source>
        <dbReference type="PROSITE" id="PS50011"/>
    </source>
</evidence>
<evidence type="ECO:0000256" key="4">
    <source>
        <dbReference type="ARBA" id="ARBA00022475"/>
    </source>
</evidence>
<evidence type="ECO:0000256" key="9">
    <source>
        <dbReference type="ARBA" id="ARBA00022734"/>
    </source>
</evidence>
<dbReference type="InterPro" id="IPR000985">
    <property type="entry name" value="Lectin_LegA_CS"/>
</dbReference>
<dbReference type="AlphaFoldDB" id="A0AA39AFZ4"/>
<evidence type="ECO:0000256" key="7">
    <source>
        <dbReference type="ARBA" id="ARBA00022692"/>
    </source>
</evidence>
<dbReference type="Gene3D" id="2.60.120.200">
    <property type="match status" value="1"/>
</dbReference>
<organism evidence="24 25">
    <name type="scientific">Vitis rotundifolia</name>
    <name type="common">Muscadine grape</name>
    <dbReference type="NCBI Taxonomy" id="103349"/>
    <lineage>
        <taxon>Eukaryota</taxon>
        <taxon>Viridiplantae</taxon>
        <taxon>Streptophyta</taxon>
        <taxon>Embryophyta</taxon>
        <taxon>Tracheophyta</taxon>
        <taxon>Spermatophyta</taxon>
        <taxon>Magnoliopsida</taxon>
        <taxon>eudicotyledons</taxon>
        <taxon>Gunneridae</taxon>
        <taxon>Pentapetalae</taxon>
        <taxon>rosids</taxon>
        <taxon>Vitales</taxon>
        <taxon>Vitaceae</taxon>
        <taxon>Viteae</taxon>
        <taxon>Vitis</taxon>
    </lineage>
</organism>
<dbReference type="GO" id="GO:0005524">
    <property type="term" value="F:ATP binding"/>
    <property type="evidence" value="ECO:0007669"/>
    <property type="project" value="UniProtKB-UniRule"/>
</dbReference>
<name>A0AA39AFZ4_VITRO</name>
<evidence type="ECO:0000256" key="12">
    <source>
        <dbReference type="ARBA" id="ARBA00022821"/>
    </source>
</evidence>
<reference evidence="24 25" key="1">
    <citation type="journal article" date="2023" name="BMC Biotechnol.">
        <title>Vitis rotundifolia cv Carlos genome sequencing.</title>
        <authorList>
            <person name="Huff M."/>
            <person name="Hulse-Kemp A."/>
            <person name="Scheffler B."/>
            <person name="Youngblood R."/>
            <person name="Simpson S."/>
            <person name="Babiker E."/>
            <person name="Staton M."/>
        </authorList>
    </citation>
    <scope>NUCLEOTIDE SEQUENCE [LARGE SCALE GENOMIC DNA]</scope>
    <source>
        <tissue evidence="24">Leaf</tissue>
    </source>
</reference>
<evidence type="ECO:0000256" key="21">
    <source>
        <dbReference type="PROSITE-ProRule" id="PRU10141"/>
    </source>
</evidence>
<comment type="caution">
    <text evidence="24">The sequence shown here is derived from an EMBL/GenBank/DDBJ whole genome shotgun (WGS) entry which is preliminary data.</text>
</comment>
<dbReference type="Pfam" id="PF00139">
    <property type="entry name" value="Lectin_legB"/>
    <property type="match status" value="1"/>
</dbReference>
<dbReference type="PROSITE" id="PS00108">
    <property type="entry name" value="PROTEIN_KINASE_ST"/>
    <property type="match status" value="1"/>
</dbReference>
<dbReference type="GO" id="GO:0002229">
    <property type="term" value="P:defense response to oomycetes"/>
    <property type="evidence" value="ECO:0007669"/>
    <property type="project" value="UniProtKB-ARBA"/>
</dbReference>
<dbReference type="FunFam" id="3.30.200.20:FF:000168">
    <property type="entry name" value="L-type lectin-domain containing receptor kinase IX.1"/>
    <property type="match status" value="1"/>
</dbReference>
<evidence type="ECO:0000256" key="14">
    <source>
        <dbReference type="ARBA" id="ARBA00022989"/>
    </source>
</evidence>
<evidence type="ECO:0000313" key="25">
    <source>
        <dbReference type="Proteomes" id="UP001168098"/>
    </source>
</evidence>
<dbReference type="PROSITE" id="PS00308">
    <property type="entry name" value="LECTIN_LEGUME_ALPHA"/>
    <property type="match status" value="1"/>
</dbReference>
<keyword evidence="9" id="KW-0430">Lectin</keyword>
<evidence type="ECO:0000256" key="13">
    <source>
        <dbReference type="ARBA" id="ARBA00022840"/>
    </source>
</evidence>
<evidence type="ECO:0000313" key="24">
    <source>
        <dbReference type="EMBL" id="KAJ9705554.1"/>
    </source>
</evidence>
<evidence type="ECO:0000256" key="17">
    <source>
        <dbReference type="ARBA" id="ARBA00023180"/>
    </source>
</evidence>
<evidence type="ECO:0000256" key="20">
    <source>
        <dbReference type="ARBA" id="ARBA00063357"/>
    </source>
</evidence>
<keyword evidence="12" id="KW-0611">Plant defense</keyword>
<keyword evidence="17" id="KW-0325">Glycoprotein</keyword>
<keyword evidence="25" id="KW-1185">Reference proteome</keyword>
<dbReference type="EMBL" id="JARBHA010000003">
    <property type="protein sequence ID" value="KAJ9705554.1"/>
    <property type="molecule type" value="Genomic_DNA"/>
</dbReference>
<dbReference type="CDD" id="cd14066">
    <property type="entry name" value="STKc_IRAK"/>
    <property type="match status" value="1"/>
</dbReference>
<evidence type="ECO:0000256" key="18">
    <source>
        <dbReference type="ARBA" id="ARBA00058054"/>
    </source>
</evidence>
<keyword evidence="6" id="KW-0808">Transferase</keyword>
<accession>A0AA39AFZ4</accession>
<dbReference type="InterPro" id="IPR008271">
    <property type="entry name" value="Ser/Thr_kinase_AS"/>
</dbReference>
<evidence type="ECO:0000256" key="3">
    <source>
        <dbReference type="ARBA" id="ARBA00010217"/>
    </source>
</evidence>
<keyword evidence="11" id="KW-0418">Kinase</keyword>
<dbReference type="GO" id="GO:0005886">
    <property type="term" value="C:plasma membrane"/>
    <property type="evidence" value="ECO:0007669"/>
    <property type="project" value="UniProtKB-SubCell"/>
</dbReference>
<dbReference type="InterPro" id="IPR001220">
    <property type="entry name" value="Legume_lectin_dom"/>
</dbReference>
<evidence type="ECO:0000256" key="5">
    <source>
        <dbReference type="ARBA" id="ARBA00022527"/>
    </source>
</evidence>
<dbReference type="PANTHER" id="PTHR27007">
    <property type="match status" value="1"/>
</dbReference>
<keyword evidence="10 21" id="KW-0547">Nucleotide-binding</keyword>
<dbReference type="Proteomes" id="UP001168098">
    <property type="component" value="Unassembled WGS sequence"/>
</dbReference>
<dbReference type="InterPro" id="IPR013320">
    <property type="entry name" value="ConA-like_dom_sf"/>
</dbReference>
<dbReference type="FunFam" id="1.10.510.10:FF:000240">
    <property type="entry name" value="Lectin-domain containing receptor kinase A4.3"/>
    <property type="match status" value="1"/>
</dbReference>
<dbReference type="SUPFAM" id="SSF49899">
    <property type="entry name" value="Concanavalin A-like lectins/glucanases"/>
    <property type="match status" value="1"/>
</dbReference>
<evidence type="ECO:0000256" key="16">
    <source>
        <dbReference type="ARBA" id="ARBA00023170"/>
    </source>
</evidence>
<keyword evidence="5" id="KW-0723">Serine/threonine-protein kinase</keyword>
<dbReference type="GO" id="GO:0004674">
    <property type="term" value="F:protein serine/threonine kinase activity"/>
    <property type="evidence" value="ECO:0007669"/>
    <property type="project" value="UniProtKB-KW"/>
</dbReference>
<evidence type="ECO:0000256" key="22">
    <source>
        <dbReference type="SAM" id="Phobius"/>
    </source>
</evidence>
<keyword evidence="14 22" id="KW-1133">Transmembrane helix</keyword>
<dbReference type="GO" id="GO:0009626">
    <property type="term" value="P:plant-type hypersensitive response"/>
    <property type="evidence" value="ECO:0007669"/>
    <property type="project" value="UniProtKB-ARBA"/>
</dbReference>
<comment type="function">
    <text evidence="19">Promotes hydrogen peroxide H(2)O(2) production and cell death.</text>
</comment>
<dbReference type="Pfam" id="PF00069">
    <property type="entry name" value="Pkinase"/>
    <property type="match status" value="1"/>
</dbReference>
<comment type="similarity">
    <text evidence="3">In the C-terminal section; belongs to the protein kinase superfamily. Ser/Thr protein kinase family.</text>
</comment>
<dbReference type="PROSITE" id="PS00107">
    <property type="entry name" value="PROTEIN_KINASE_ATP"/>
    <property type="match status" value="1"/>
</dbReference>
<evidence type="ECO:0000256" key="11">
    <source>
        <dbReference type="ARBA" id="ARBA00022777"/>
    </source>
</evidence>
<evidence type="ECO:0000256" key="10">
    <source>
        <dbReference type="ARBA" id="ARBA00022741"/>
    </source>
</evidence>